<evidence type="ECO:0000313" key="1">
    <source>
        <dbReference type="EMBL" id="KRY51978.1"/>
    </source>
</evidence>
<dbReference type="OrthoDB" id="5931884at2759"/>
<sequence>MIFCSERNNTDVVGVTWPGAGSQKSRVGRRQYPHTVGQIVISAYGGTNRGQRDPRALTLTDVRCALDNGCLRHCVSCASIKYFKKLPDGRARQMTIARSKGPKAQ</sequence>
<proteinExistence type="predicted"/>
<keyword evidence="2" id="KW-1185">Reference proteome</keyword>
<evidence type="ECO:0000313" key="2">
    <source>
        <dbReference type="Proteomes" id="UP000054653"/>
    </source>
</evidence>
<dbReference type="Proteomes" id="UP000054653">
    <property type="component" value="Unassembled WGS sequence"/>
</dbReference>
<protein>
    <submittedName>
        <fullName evidence="1">Uncharacterized protein</fullName>
    </submittedName>
</protein>
<organism evidence="1 2">
    <name type="scientific">Trichinella britovi</name>
    <name type="common">Parasitic roundworm</name>
    <dbReference type="NCBI Taxonomy" id="45882"/>
    <lineage>
        <taxon>Eukaryota</taxon>
        <taxon>Metazoa</taxon>
        <taxon>Ecdysozoa</taxon>
        <taxon>Nematoda</taxon>
        <taxon>Enoplea</taxon>
        <taxon>Dorylaimia</taxon>
        <taxon>Trichinellida</taxon>
        <taxon>Trichinellidae</taxon>
        <taxon>Trichinella</taxon>
    </lineage>
</organism>
<dbReference type="AlphaFoldDB" id="A0A0V1CRS0"/>
<gene>
    <name evidence="1" type="ORF">T03_9064</name>
</gene>
<dbReference type="EMBL" id="JYDI01000114">
    <property type="protein sequence ID" value="KRY51978.1"/>
    <property type="molecule type" value="Genomic_DNA"/>
</dbReference>
<comment type="caution">
    <text evidence="1">The sequence shown here is derived from an EMBL/GenBank/DDBJ whole genome shotgun (WGS) entry which is preliminary data.</text>
</comment>
<name>A0A0V1CRS0_TRIBR</name>
<reference evidence="1 2" key="1">
    <citation type="submission" date="2015-01" db="EMBL/GenBank/DDBJ databases">
        <title>Evolution of Trichinella species and genotypes.</title>
        <authorList>
            <person name="Korhonen P.K."/>
            <person name="Edoardo P."/>
            <person name="Giuseppe L.R."/>
            <person name="Gasser R.B."/>
        </authorList>
    </citation>
    <scope>NUCLEOTIDE SEQUENCE [LARGE SCALE GENOMIC DNA]</scope>
    <source>
        <strain evidence="1">ISS120</strain>
    </source>
</reference>
<dbReference type="OMA" id="MIFCSER"/>
<accession>A0A0V1CRS0</accession>